<evidence type="ECO:0000313" key="4">
    <source>
        <dbReference type="Proteomes" id="UP000308652"/>
    </source>
</evidence>
<organism evidence="3 4">
    <name type="scientific">Crucibulum laeve</name>
    <dbReference type="NCBI Taxonomy" id="68775"/>
    <lineage>
        <taxon>Eukaryota</taxon>
        <taxon>Fungi</taxon>
        <taxon>Dikarya</taxon>
        <taxon>Basidiomycota</taxon>
        <taxon>Agaricomycotina</taxon>
        <taxon>Agaricomycetes</taxon>
        <taxon>Agaricomycetidae</taxon>
        <taxon>Agaricales</taxon>
        <taxon>Agaricineae</taxon>
        <taxon>Nidulariaceae</taxon>
        <taxon>Crucibulum</taxon>
    </lineage>
</organism>
<dbReference type="InterPro" id="IPR045340">
    <property type="entry name" value="DUF6533"/>
</dbReference>
<feature type="non-terminal residue" evidence="3">
    <location>
        <position position="1"/>
    </location>
</feature>
<evidence type="ECO:0000259" key="2">
    <source>
        <dbReference type="Pfam" id="PF20151"/>
    </source>
</evidence>
<evidence type="ECO:0000256" key="1">
    <source>
        <dbReference type="SAM" id="MobiDB-lite"/>
    </source>
</evidence>
<name>A0A5C3M959_9AGAR</name>
<feature type="region of interest" description="Disordered" evidence="1">
    <location>
        <begin position="248"/>
        <end position="271"/>
    </location>
</feature>
<dbReference type="EMBL" id="ML213594">
    <property type="protein sequence ID" value="TFK41800.1"/>
    <property type="molecule type" value="Genomic_DNA"/>
</dbReference>
<dbReference type="Proteomes" id="UP000308652">
    <property type="component" value="Unassembled WGS sequence"/>
</dbReference>
<reference evidence="3 4" key="1">
    <citation type="journal article" date="2019" name="Nat. Ecol. Evol.">
        <title>Megaphylogeny resolves global patterns of mushroom evolution.</title>
        <authorList>
            <person name="Varga T."/>
            <person name="Krizsan K."/>
            <person name="Foldi C."/>
            <person name="Dima B."/>
            <person name="Sanchez-Garcia M."/>
            <person name="Sanchez-Ramirez S."/>
            <person name="Szollosi G.J."/>
            <person name="Szarkandi J.G."/>
            <person name="Papp V."/>
            <person name="Albert L."/>
            <person name="Andreopoulos W."/>
            <person name="Angelini C."/>
            <person name="Antonin V."/>
            <person name="Barry K.W."/>
            <person name="Bougher N.L."/>
            <person name="Buchanan P."/>
            <person name="Buyck B."/>
            <person name="Bense V."/>
            <person name="Catcheside P."/>
            <person name="Chovatia M."/>
            <person name="Cooper J."/>
            <person name="Damon W."/>
            <person name="Desjardin D."/>
            <person name="Finy P."/>
            <person name="Geml J."/>
            <person name="Haridas S."/>
            <person name="Hughes K."/>
            <person name="Justo A."/>
            <person name="Karasinski D."/>
            <person name="Kautmanova I."/>
            <person name="Kiss B."/>
            <person name="Kocsube S."/>
            <person name="Kotiranta H."/>
            <person name="LaButti K.M."/>
            <person name="Lechner B.E."/>
            <person name="Liimatainen K."/>
            <person name="Lipzen A."/>
            <person name="Lukacs Z."/>
            <person name="Mihaltcheva S."/>
            <person name="Morgado L.N."/>
            <person name="Niskanen T."/>
            <person name="Noordeloos M.E."/>
            <person name="Ohm R.A."/>
            <person name="Ortiz-Santana B."/>
            <person name="Ovrebo C."/>
            <person name="Racz N."/>
            <person name="Riley R."/>
            <person name="Savchenko A."/>
            <person name="Shiryaev A."/>
            <person name="Soop K."/>
            <person name="Spirin V."/>
            <person name="Szebenyi C."/>
            <person name="Tomsovsky M."/>
            <person name="Tulloss R.E."/>
            <person name="Uehling J."/>
            <person name="Grigoriev I.V."/>
            <person name="Vagvolgyi C."/>
            <person name="Papp T."/>
            <person name="Martin F.M."/>
            <person name="Miettinen O."/>
            <person name="Hibbett D.S."/>
            <person name="Nagy L.G."/>
        </authorList>
    </citation>
    <scope>NUCLEOTIDE SEQUENCE [LARGE SCALE GENOMIC DNA]</scope>
    <source>
        <strain evidence="3 4">CBS 166.37</strain>
    </source>
</reference>
<dbReference type="OrthoDB" id="2686513at2759"/>
<gene>
    <name evidence="3" type="ORF">BDQ12DRAFT_599616</name>
</gene>
<accession>A0A5C3M959</accession>
<dbReference type="AlphaFoldDB" id="A0A5C3M959"/>
<feature type="compositionally biased region" description="Polar residues" evidence="1">
    <location>
        <begin position="261"/>
        <end position="271"/>
    </location>
</feature>
<dbReference type="Pfam" id="PF20151">
    <property type="entry name" value="DUF6533"/>
    <property type="match status" value="1"/>
</dbReference>
<protein>
    <recommendedName>
        <fullName evidence="2">DUF6533 domain-containing protein</fullName>
    </recommendedName>
</protein>
<sequence>VHFMASAILYYDHLITLGNEINYLWRRPKGASAYWFFSNRYLAFFGNLVVTDLGFTTLPLKRYVCKYFDTLVVIIWTKECTITASSWVPYRTIKRNVRFKFLISPITDDYLDLAGAWEALFVYDSIIFGFTIVKTWQTRREHAINGVSIPLISLILRDGDVMALANLANILTFYPFLRGGLSTFASSISVMMMSRLMLNLHESAGIGIFSTQLSNTGLEYGGTSGYNTTDIIELDTFWSDGVGEQSSLPPNISRIDEEPHPSTSITLTNVT</sequence>
<feature type="domain" description="DUF6533" evidence="2">
    <location>
        <begin position="5"/>
        <end position="45"/>
    </location>
</feature>
<evidence type="ECO:0000313" key="3">
    <source>
        <dbReference type="EMBL" id="TFK41800.1"/>
    </source>
</evidence>
<keyword evidence="4" id="KW-1185">Reference proteome</keyword>
<proteinExistence type="predicted"/>